<evidence type="ECO:0000256" key="2">
    <source>
        <dbReference type="ARBA" id="ARBA00023015"/>
    </source>
</evidence>
<dbReference type="Proteomes" id="UP000219286">
    <property type="component" value="Unassembled WGS sequence"/>
</dbReference>
<name>A0A2H2Z899_TRIPA</name>
<dbReference type="OrthoDB" id="2123952at2759"/>
<sequence>MTNIGKACEACRARKTRCDGKEPCARCLNRSVSCVYRSRTRNRPRKSQTPAAATAAAALSSSSSSGASNPDIETPPAPEPRDKGRDKDRDKDKDKEKQRDDNSWGFHVHSVAAITTSPSSIIQLHYGPSSNFSMLHSIYRLITGIQTPLTRREEVAQVGPGLDLFQNRQLFFGDLADGSKAPLISSDYSAMFLDKELCGRSLERYLSTFWHLLPILTKDDFRRRADLLYASPGLFSFDAPDVVVVMLAMAIGASILEEEAMAQFLFQRASQGADKLGELVNIQAIHIPLLQAQFQLERSRPHSAFLYVGVASRKAVAAGLHRGISIRGQMRDCLQRRLTFWSLFIMETWVCFCLGRPTSISDPGGGVPVPAEEKFILALVRLARLISKCAARIYNQHHESLLHMWNAATELRHELQAYAEEQLLDIHLDIQGEPGTGECGFCKTIIASMYHHVQLLMFRPFLVLRGKLRTPAPQVGAESCDKLRELTWLDTACEYCLEPARQIIKYINKSCEINNLCKETKYFSFFLEGACYVLGFDMLQDKCKVEAHLPWLHVALDCLSSMSPTNEASPSQIQILIKAINRILCTVVPNANPCRGLQSLCGPPQCAEAAAAAAAAGLNMHPNGSSLLTPSDTSAASTSGYPPSMPSMSLTYYAPNSTRSSAVPFQQQQQQQPPPEGHQAGSSAMSIPGAHDPDFDWRMFDVETLMSIDPFEFILNAKMNEEGQTGM</sequence>
<keyword evidence="1" id="KW-0479">Metal-binding</keyword>
<keyword evidence="3" id="KW-0804">Transcription</keyword>
<dbReference type="EMBL" id="LFMI01000319">
    <property type="protein sequence ID" value="OTA02448.1"/>
    <property type="molecule type" value="Genomic_DNA"/>
</dbReference>
<dbReference type="GO" id="GO:0005634">
    <property type="term" value="C:nucleus"/>
    <property type="evidence" value="ECO:0007669"/>
    <property type="project" value="TreeGrafter"/>
</dbReference>
<evidence type="ECO:0000313" key="8">
    <source>
        <dbReference type="Proteomes" id="UP000219286"/>
    </source>
</evidence>
<organism evidence="7 8">
    <name type="scientific">Trichoderma parareesei</name>
    <name type="common">Filamentous fungus</name>
    <dbReference type="NCBI Taxonomy" id="858221"/>
    <lineage>
        <taxon>Eukaryota</taxon>
        <taxon>Fungi</taxon>
        <taxon>Dikarya</taxon>
        <taxon>Ascomycota</taxon>
        <taxon>Pezizomycotina</taxon>
        <taxon>Sordariomycetes</taxon>
        <taxon>Hypocreomycetidae</taxon>
        <taxon>Hypocreales</taxon>
        <taxon>Hypocreaceae</taxon>
        <taxon>Trichoderma</taxon>
    </lineage>
</organism>
<dbReference type="CDD" id="cd00067">
    <property type="entry name" value="GAL4"/>
    <property type="match status" value="1"/>
</dbReference>
<dbReference type="CDD" id="cd12148">
    <property type="entry name" value="fungal_TF_MHR"/>
    <property type="match status" value="1"/>
</dbReference>
<dbReference type="SMART" id="SM00066">
    <property type="entry name" value="GAL4"/>
    <property type="match status" value="1"/>
</dbReference>
<evidence type="ECO:0000256" key="1">
    <source>
        <dbReference type="ARBA" id="ARBA00022723"/>
    </source>
</evidence>
<dbReference type="PROSITE" id="PS50048">
    <property type="entry name" value="ZN2_CY6_FUNGAL_2"/>
    <property type="match status" value="1"/>
</dbReference>
<feature type="compositionally biased region" description="Basic and acidic residues" evidence="5">
    <location>
        <begin position="79"/>
        <end position="102"/>
    </location>
</feature>
<dbReference type="InterPro" id="IPR001138">
    <property type="entry name" value="Zn2Cys6_DnaBD"/>
</dbReference>
<feature type="region of interest" description="Disordered" evidence="5">
    <location>
        <begin position="38"/>
        <end position="102"/>
    </location>
</feature>
<protein>
    <recommendedName>
        <fullName evidence="6">Zn(2)-C6 fungal-type domain-containing protein</fullName>
    </recommendedName>
</protein>
<dbReference type="GO" id="GO:0000978">
    <property type="term" value="F:RNA polymerase II cis-regulatory region sequence-specific DNA binding"/>
    <property type="evidence" value="ECO:0007669"/>
    <property type="project" value="TreeGrafter"/>
</dbReference>
<gene>
    <name evidence="7" type="ORF">A9Z42_0028140</name>
</gene>
<dbReference type="Gene3D" id="4.10.240.10">
    <property type="entry name" value="Zn(2)-C6 fungal-type DNA-binding domain"/>
    <property type="match status" value="1"/>
</dbReference>
<dbReference type="InterPro" id="IPR036864">
    <property type="entry name" value="Zn2-C6_fun-type_DNA-bd_sf"/>
</dbReference>
<dbReference type="Pfam" id="PF04082">
    <property type="entry name" value="Fungal_trans"/>
    <property type="match status" value="1"/>
</dbReference>
<dbReference type="GO" id="GO:0006351">
    <property type="term" value="P:DNA-templated transcription"/>
    <property type="evidence" value="ECO:0007669"/>
    <property type="project" value="InterPro"/>
</dbReference>
<comment type="caution">
    <text evidence="7">The sequence shown here is derived from an EMBL/GenBank/DDBJ whole genome shotgun (WGS) entry which is preliminary data.</text>
</comment>
<dbReference type="SMART" id="SM00906">
    <property type="entry name" value="Fungal_trans"/>
    <property type="match status" value="1"/>
</dbReference>
<dbReference type="GO" id="GO:0000981">
    <property type="term" value="F:DNA-binding transcription factor activity, RNA polymerase II-specific"/>
    <property type="evidence" value="ECO:0007669"/>
    <property type="project" value="InterPro"/>
</dbReference>
<reference evidence="7 8" key="1">
    <citation type="journal article" date="2015" name="Genome Announc.">
        <title>Genome sequence and annotation of Trichoderma parareesei, the ancestor of the cellulase producer Trichoderma reesei.</title>
        <authorList>
            <person name="Yang D."/>
            <person name="Pomraning K."/>
            <person name="Kopchinskiy A."/>
            <person name="Karimi Aghcheh R."/>
            <person name="Atanasova L."/>
            <person name="Chenthamara K."/>
            <person name="Baker S.E."/>
            <person name="Zhang R."/>
            <person name="Shen Q."/>
            <person name="Freitag M."/>
            <person name="Kubicek C.P."/>
            <person name="Druzhinina I.S."/>
        </authorList>
    </citation>
    <scope>NUCLEOTIDE SEQUENCE [LARGE SCALE GENOMIC DNA]</scope>
    <source>
        <strain evidence="7 8">CBS 125925</strain>
    </source>
</reference>
<dbReference type="AlphaFoldDB" id="A0A2H2Z899"/>
<evidence type="ECO:0000259" key="6">
    <source>
        <dbReference type="PROSITE" id="PS50048"/>
    </source>
</evidence>
<feature type="domain" description="Zn(2)-C6 fungal-type" evidence="6">
    <location>
        <begin position="7"/>
        <end position="36"/>
    </location>
</feature>
<dbReference type="Pfam" id="PF00172">
    <property type="entry name" value="Zn_clus"/>
    <property type="match status" value="1"/>
</dbReference>
<feature type="region of interest" description="Disordered" evidence="5">
    <location>
        <begin position="659"/>
        <end position="690"/>
    </location>
</feature>
<keyword evidence="4" id="KW-0539">Nucleus</keyword>
<dbReference type="PANTHER" id="PTHR47424">
    <property type="entry name" value="REGULATORY PROTEIN GAL4"/>
    <property type="match status" value="1"/>
</dbReference>
<dbReference type="GO" id="GO:0000435">
    <property type="term" value="P:positive regulation of transcription from RNA polymerase II promoter by galactose"/>
    <property type="evidence" value="ECO:0007669"/>
    <property type="project" value="TreeGrafter"/>
</dbReference>
<evidence type="ECO:0000256" key="3">
    <source>
        <dbReference type="ARBA" id="ARBA00023163"/>
    </source>
</evidence>
<dbReference type="PANTHER" id="PTHR47424:SF15">
    <property type="entry name" value="ZN(II)2CYS6 TRANSCRIPTION FACTOR (EUROFUNG)"/>
    <property type="match status" value="1"/>
</dbReference>
<proteinExistence type="predicted"/>
<dbReference type="InterPro" id="IPR007219">
    <property type="entry name" value="XnlR_reg_dom"/>
</dbReference>
<keyword evidence="8" id="KW-1185">Reference proteome</keyword>
<keyword evidence="2" id="KW-0805">Transcription regulation</keyword>
<evidence type="ECO:0000256" key="4">
    <source>
        <dbReference type="ARBA" id="ARBA00023242"/>
    </source>
</evidence>
<dbReference type="GO" id="GO:0008270">
    <property type="term" value="F:zinc ion binding"/>
    <property type="evidence" value="ECO:0007669"/>
    <property type="project" value="InterPro"/>
</dbReference>
<dbReference type="SUPFAM" id="SSF57701">
    <property type="entry name" value="Zn2/Cys6 DNA-binding domain"/>
    <property type="match status" value="1"/>
</dbReference>
<evidence type="ECO:0000313" key="7">
    <source>
        <dbReference type="EMBL" id="OTA02448.1"/>
    </source>
</evidence>
<dbReference type="InterPro" id="IPR051127">
    <property type="entry name" value="Fungal_SecMet_Regulators"/>
</dbReference>
<evidence type="ECO:0000256" key="5">
    <source>
        <dbReference type="SAM" id="MobiDB-lite"/>
    </source>
</evidence>
<accession>A0A2H2Z899</accession>
<feature type="compositionally biased region" description="Low complexity" evidence="5">
    <location>
        <begin position="51"/>
        <end position="68"/>
    </location>
</feature>
<dbReference type="PROSITE" id="PS00463">
    <property type="entry name" value="ZN2_CY6_FUNGAL_1"/>
    <property type="match status" value="1"/>
</dbReference>